<name>A0ABQ8TCL8_PERAM</name>
<sequence>MHDDTPAHIFRSEREHLTLTFQDCWIVWEGPTPWTARSSNLNPLDFWLSRTTSPFQFRHPVGEIKLNAAFCYELQTSGKFRPQQMPTSLMYRKATDHYRRLIMRSATLSTDRLFSVDEIDHSETVLGEMRPRVRHDIRCTFGSRRGNSRKGPQQGNQPKRIIIVIRKVKVCHGSLYAVMWLADEPREFNLPTLPQRCITYVPKKLPSKYGVNSEEYLPIRTVTPVVAGM</sequence>
<evidence type="ECO:0000313" key="1">
    <source>
        <dbReference type="EMBL" id="KAJ4443552.1"/>
    </source>
</evidence>
<comment type="caution">
    <text evidence="1">The sequence shown here is derived from an EMBL/GenBank/DDBJ whole genome shotgun (WGS) entry which is preliminary data.</text>
</comment>
<accession>A0ABQ8TCL8</accession>
<keyword evidence="2" id="KW-1185">Reference proteome</keyword>
<reference evidence="1 2" key="1">
    <citation type="journal article" date="2022" name="Allergy">
        <title>Genome assembly and annotation of Periplaneta americana reveal a comprehensive cockroach allergen profile.</title>
        <authorList>
            <person name="Wang L."/>
            <person name="Xiong Q."/>
            <person name="Saelim N."/>
            <person name="Wang L."/>
            <person name="Nong W."/>
            <person name="Wan A.T."/>
            <person name="Shi M."/>
            <person name="Liu X."/>
            <person name="Cao Q."/>
            <person name="Hui J.H.L."/>
            <person name="Sookrung N."/>
            <person name="Leung T.F."/>
            <person name="Tungtrongchitr A."/>
            <person name="Tsui S.K.W."/>
        </authorList>
    </citation>
    <scope>NUCLEOTIDE SEQUENCE [LARGE SCALE GENOMIC DNA]</scope>
    <source>
        <strain evidence="1">PWHHKU_190912</strain>
    </source>
</reference>
<organism evidence="1 2">
    <name type="scientific">Periplaneta americana</name>
    <name type="common">American cockroach</name>
    <name type="synonym">Blatta americana</name>
    <dbReference type="NCBI Taxonomy" id="6978"/>
    <lineage>
        <taxon>Eukaryota</taxon>
        <taxon>Metazoa</taxon>
        <taxon>Ecdysozoa</taxon>
        <taxon>Arthropoda</taxon>
        <taxon>Hexapoda</taxon>
        <taxon>Insecta</taxon>
        <taxon>Pterygota</taxon>
        <taxon>Neoptera</taxon>
        <taxon>Polyneoptera</taxon>
        <taxon>Dictyoptera</taxon>
        <taxon>Blattodea</taxon>
        <taxon>Blattoidea</taxon>
        <taxon>Blattidae</taxon>
        <taxon>Blattinae</taxon>
        <taxon>Periplaneta</taxon>
    </lineage>
</organism>
<dbReference type="Proteomes" id="UP001148838">
    <property type="component" value="Unassembled WGS sequence"/>
</dbReference>
<gene>
    <name evidence="1" type="ORF">ANN_05225</name>
</gene>
<dbReference type="EMBL" id="JAJSOF020000013">
    <property type="protein sequence ID" value="KAJ4443552.1"/>
    <property type="molecule type" value="Genomic_DNA"/>
</dbReference>
<proteinExistence type="predicted"/>
<evidence type="ECO:0000313" key="2">
    <source>
        <dbReference type="Proteomes" id="UP001148838"/>
    </source>
</evidence>
<protein>
    <submittedName>
        <fullName evidence="1">Uncharacterized protein</fullName>
    </submittedName>
</protein>